<gene>
    <name evidence="1" type="ORF">BWK73_26795</name>
</gene>
<dbReference type="InterPro" id="IPR013321">
    <property type="entry name" value="Arc_rbn_hlx_hlx"/>
</dbReference>
<dbReference type="SUPFAM" id="SSF47598">
    <property type="entry name" value="Ribbon-helix-helix"/>
    <property type="match status" value="1"/>
</dbReference>
<proteinExistence type="predicted"/>
<dbReference type="InterPro" id="IPR010985">
    <property type="entry name" value="Ribbon_hlx_hlx"/>
</dbReference>
<evidence type="ECO:0000313" key="1">
    <source>
        <dbReference type="EMBL" id="OQX07927.1"/>
    </source>
</evidence>
<name>A0A1Y1QKG7_9GAMM</name>
<protein>
    <recommendedName>
        <fullName evidence="3">Arc-like DNA binding domain-containing protein</fullName>
    </recommendedName>
</protein>
<evidence type="ECO:0008006" key="3">
    <source>
        <dbReference type="Google" id="ProtNLM"/>
    </source>
</evidence>
<reference evidence="1 2" key="1">
    <citation type="submission" date="2017-01" db="EMBL/GenBank/DDBJ databases">
        <title>Novel large sulfur bacteria in the metagenomes of groundwater-fed chemosynthetic microbial mats in the Lake Huron basin.</title>
        <authorList>
            <person name="Sharrar A.M."/>
            <person name="Flood B.E."/>
            <person name="Bailey J.V."/>
            <person name="Jones D.S."/>
            <person name="Biddanda B."/>
            <person name="Ruberg S.A."/>
            <person name="Marcus D.N."/>
            <person name="Dick G.J."/>
        </authorList>
    </citation>
    <scope>NUCLEOTIDE SEQUENCE [LARGE SCALE GENOMIC DNA]</scope>
    <source>
        <strain evidence="1">A8</strain>
    </source>
</reference>
<sequence>MSLRRLSIHLEPEVDDWIRQLATASGRSINQEINDLLLQWKRKKQQQQQRAAFEATKAKLAAIRNKKAAPEGAAYQPKPRTVE</sequence>
<evidence type="ECO:0000313" key="2">
    <source>
        <dbReference type="Proteomes" id="UP000192491"/>
    </source>
</evidence>
<dbReference type="EMBL" id="MTEJ01000192">
    <property type="protein sequence ID" value="OQX07927.1"/>
    <property type="molecule type" value="Genomic_DNA"/>
</dbReference>
<dbReference type="GO" id="GO:0006355">
    <property type="term" value="P:regulation of DNA-templated transcription"/>
    <property type="evidence" value="ECO:0007669"/>
    <property type="project" value="InterPro"/>
</dbReference>
<organism evidence="1 2">
    <name type="scientific">Thiothrix lacustris</name>
    <dbReference type="NCBI Taxonomy" id="525917"/>
    <lineage>
        <taxon>Bacteria</taxon>
        <taxon>Pseudomonadati</taxon>
        <taxon>Pseudomonadota</taxon>
        <taxon>Gammaproteobacteria</taxon>
        <taxon>Thiotrichales</taxon>
        <taxon>Thiotrichaceae</taxon>
        <taxon>Thiothrix</taxon>
    </lineage>
</organism>
<accession>A0A1Y1QKG7</accession>
<dbReference type="AlphaFoldDB" id="A0A1Y1QKG7"/>
<dbReference type="Gene3D" id="1.10.1220.10">
    <property type="entry name" value="Met repressor-like"/>
    <property type="match status" value="1"/>
</dbReference>
<comment type="caution">
    <text evidence="1">The sequence shown here is derived from an EMBL/GenBank/DDBJ whole genome shotgun (WGS) entry which is preliminary data.</text>
</comment>
<dbReference type="Proteomes" id="UP000192491">
    <property type="component" value="Unassembled WGS sequence"/>
</dbReference>